<comment type="caution">
    <text evidence="8">The sequence shown here is derived from an EMBL/GenBank/DDBJ whole genome shotgun (WGS) entry which is preliminary data.</text>
</comment>
<dbReference type="InterPro" id="IPR013324">
    <property type="entry name" value="RNA_pol_sigma_r3/r4-like"/>
</dbReference>
<gene>
    <name evidence="8" type="ORF">GCM10009843_20510</name>
</gene>
<dbReference type="Gene3D" id="1.10.10.10">
    <property type="entry name" value="Winged helix-like DNA-binding domain superfamily/Winged helix DNA-binding domain"/>
    <property type="match status" value="1"/>
</dbReference>
<dbReference type="EMBL" id="BAAAQQ010000011">
    <property type="protein sequence ID" value="GAA2124134.1"/>
    <property type="molecule type" value="Genomic_DNA"/>
</dbReference>
<evidence type="ECO:0000259" key="7">
    <source>
        <dbReference type="Pfam" id="PF08281"/>
    </source>
</evidence>
<evidence type="ECO:0000313" key="9">
    <source>
        <dbReference type="Proteomes" id="UP001500575"/>
    </source>
</evidence>
<name>A0ABN2YAN1_9ACTN</name>
<dbReference type="InterPro" id="IPR013249">
    <property type="entry name" value="RNA_pol_sigma70_r4_t2"/>
</dbReference>
<dbReference type="SUPFAM" id="SSF88946">
    <property type="entry name" value="Sigma2 domain of RNA polymerase sigma factors"/>
    <property type="match status" value="1"/>
</dbReference>
<feature type="domain" description="RNA polymerase sigma factor 70 region 4 type 2" evidence="7">
    <location>
        <begin position="100"/>
        <end position="152"/>
    </location>
</feature>
<dbReference type="PANTHER" id="PTHR43133">
    <property type="entry name" value="RNA POLYMERASE ECF-TYPE SIGMA FACTO"/>
    <property type="match status" value="1"/>
</dbReference>
<organism evidence="8 9">
    <name type="scientific">Nocardioides bigeumensis</name>
    <dbReference type="NCBI Taxonomy" id="433657"/>
    <lineage>
        <taxon>Bacteria</taxon>
        <taxon>Bacillati</taxon>
        <taxon>Actinomycetota</taxon>
        <taxon>Actinomycetes</taxon>
        <taxon>Propionibacteriales</taxon>
        <taxon>Nocardioidaceae</taxon>
        <taxon>Nocardioides</taxon>
    </lineage>
</organism>
<protein>
    <submittedName>
        <fullName evidence="8">SigE family RNA polymerase sigma factor</fullName>
    </submittedName>
</protein>
<keyword evidence="4" id="KW-0238">DNA-binding</keyword>
<keyword evidence="3" id="KW-0731">Sigma factor</keyword>
<dbReference type="InterPro" id="IPR014284">
    <property type="entry name" value="RNA_pol_sigma-70_dom"/>
</dbReference>
<feature type="region of interest" description="Disordered" evidence="6">
    <location>
        <begin position="76"/>
        <end position="96"/>
    </location>
</feature>
<dbReference type="CDD" id="cd06171">
    <property type="entry name" value="Sigma70_r4"/>
    <property type="match status" value="1"/>
</dbReference>
<reference evidence="8 9" key="1">
    <citation type="journal article" date="2019" name="Int. J. Syst. Evol. Microbiol.">
        <title>The Global Catalogue of Microorganisms (GCM) 10K type strain sequencing project: providing services to taxonomists for standard genome sequencing and annotation.</title>
        <authorList>
            <consortium name="The Broad Institute Genomics Platform"/>
            <consortium name="The Broad Institute Genome Sequencing Center for Infectious Disease"/>
            <person name="Wu L."/>
            <person name="Ma J."/>
        </authorList>
    </citation>
    <scope>NUCLEOTIDE SEQUENCE [LARGE SCALE GENOMIC DNA]</scope>
    <source>
        <strain evidence="8 9">JCM 16021</strain>
    </source>
</reference>
<dbReference type="NCBIfam" id="TIGR02937">
    <property type="entry name" value="sigma70-ECF"/>
    <property type="match status" value="1"/>
</dbReference>
<dbReference type="PANTHER" id="PTHR43133:SF50">
    <property type="entry name" value="ECF RNA POLYMERASE SIGMA FACTOR SIGM"/>
    <property type="match status" value="1"/>
</dbReference>
<sequence length="166" mass="18680">MRAPSWEPEYAEFFVARQRALMRTAYAILGSWAAAEDAQTTMTQMYVHWPRVQPHARVAYARRTLVNTCLSIGRREAREQPRSELPDRSPSEAPDTDLRLDLDAALRHLSTRDRAVLALRFLEDLPVAEVADLLRLPAGTVKSQTARALARLESLLGSPTPTERST</sequence>
<dbReference type="Pfam" id="PF08281">
    <property type="entry name" value="Sigma70_r4_2"/>
    <property type="match status" value="1"/>
</dbReference>
<proteinExistence type="inferred from homology"/>
<accession>A0ABN2YAN1</accession>
<dbReference type="SUPFAM" id="SSF88659">
    <property type="entry name" value="Sigma3 and sigma4 domains of RNA polymerase sigma factors"/>
    <property type="match status" value="1"/>
</dbReference>
<dbReference type="RefSeq" id="WP_344303611.1">
    <property type="nucleotide sequence ID" value="NZ_BAAAQQ010000011.1"/>
</dbReference>
<evidence type="ECO:0000256" key="1">
    <source>
        <dbReference type="ARBA" id="ARBA00010641"/>
    </source>
</evidence>
<comment type="similarity">
    <text evidence="1">Belongs to the sigma-70 factor family. ECF subfamily.</text>
</comment>
<evidence type="ECO:0000256" key="3">
    <source>
        <dbReference type="ARBA" id="ARBA00023082"/>
    </source>
</evidence>
<dbReference type="InterPro" id="IPR036388">
    <property type="entry name" value="WH-like_DNA-bd_sf"/>
</dbReference>
<evidence type="ECO:0000256" key="5">
    <source>
        <dbReference type="ARBA" id="ARBA00023163"/>
    </source>
</evidence>
<dbReference type="Gene3D" id="1.10.1740.10">
    <property type="match status" value="1"/>
</dbReference>
<keyword evidence="9" id="KW-1185">Reference proteome</keyword>
<evidence type="ECO:0000256" key="2">
    <source>
        <dbReference type="ARBA" id="ARBA00023015"/>
    </source>
</evidence>
<dbReference type="Proteomes" id="UP001500575">
    <property type="component" value="Unassembled WGS sequence"/>
</dbReference>
<keyword evidence="5" id="KW-0804">Transcription</keyword>
<dbReference type="InterPro" id="IPR013325">
    <property type="entry name" value="RNA_pol_sigma_r2"/>
</dbReference>
<dbReference type="InterPro" id="IPR039425">
    <property type="entry name" value="RNA_pol_sigma-70-like"/>
</dbReference>
<evidence type="ECO:0000256" key="6">
    <source>
        <dbReference type="SAM" id="MobiDB-lite"/>
    </source>
</evidence>
<keyword evidence="2" id="KW-0805">Transcription regulation</keyword>
<evidence type="ECO:0000256" key="4">
    <source>
        <dbReference type="ARBA" id="ARBA00023125"/>
    </source>
</evidence>
<evidence type="ECO:0000313" key="8">
    <source>
        <dbReference type="EMBL" id="GAA2124134.1"/>
    </source>
</evidence>